<gene>
    <name evidence="2" type="ORF">GBAR_LOCUS12973</name>
</gene>
<feature type="region of interest" description="Disordered" evidence="1">
    <location>
        <begin position="180"/>
        <end position="205"/>
    </location>
</feature>
<dbReference type="EMBL" id="CASHTH010001931">
    <property type="protein sequence ID" value="CAI8022037.1"/>
    <property type="molecule type" value="Genomic_DNA"/>
</dbReference>
<keyword evidence="3" id="KW-1185">Reference proteome</keyword>
<sequence length="260" mass="28818">MCLDPQIEETGSEEEDQDCSLIEYEDNLDLKYGLPETRTLSVTNQPWPVDFQLYIEVVDFDIIPPDDHIEDMVVQESLNTSLEFSEQMDYRNTPDGRITLSMRFRVRCSGEYEGPHCDCLPHNDDVSGHYSCREDGGISCLPGYTNTSNLCRQGKCEKYYCVGEVCPSDETCVSNPTSYTCEPPPTSPATPTTFSPTTSPTTSPTITVSRDNCSCATGMKCIWPPKTMAEEDVGPTTIHPSLLAANVVCQREEKEMCGGG</sequence>
<dbReference type="AlphaFoldDB" id="A0AA35S4L1"/>
<feature type="compositionally biased region" description="Low complexity" evidence="1">
    <location>
        <begin position="189"/>
        <end position="205"/>
    </location>
</feature>
<dbReference type="Proteomes" id="UP001174909">
    <property type="component" value="Unassembled WGS sequence"/>
</dbReference>
<proteinExistence type="predicted"/>
<organism evidence="2 3">
    <name type="scientific">Geodia barretti</name>
    <name type="common">Barrett's horny sponge</name>
    <dbReference type="NCBI Taxonomy" id="519541"/>
    <lineage>
        <taxon>Eukaryota</taxon>
        <taxon>Metazoa</taxon>
        <taxon>Porifera</taxon>
        <taxon>Demospongiae</taxon>
        <taxon>Heteroscleromorpha</taxon>
        <taxon>Tetractinellida</taxon>
        <taxon>Astrophorina</taxon>
        <taxon>Geodiidae</taxon>
        <taxon>Geodia</taxon>
    </lineage>
</organism>
<reference evidence="2" key="1">
    <citation type="submission" date="2023-03" db="EMBL/GenBank/DDBJ databases">
        <authorList>
            <person name="Steffen K."/>
            <person name="Cardenas P."/>
        </authorList>
    </citation>
    <scope>NUCLEOTIDE SEQUENCE</scope>
</reference>
<accession>A0AA35S4L1</accession>
<evidence type="ECO:0000256" key="1">
    <source>
        <dbReference type="SAM" id="MobiDB-lite"/>
    </source>
</evidence>
<evidence type="ECO:0000313" key="3">
    <source>
        <dbReference type="Proteomes" id="UP001174909"/>
    </source>
</evidence>
<evidence type="ECO:0000313" key="2">
    <source>
        <dbReference type="EMBL" id="CAI8022037.1"/>
    </source>
</evidence>
<name>A0AA35S4L1_GEOBA</name>
<protein>
    <submittedName>
        <fullName evidence="2">Delta-like protein 4</fullName>
    </submittedName>
</protein>
<comment type="caution">
    <text evidence="2">The sequence shown here is derived from an EMBL/GenBank/DDBJ whole genome shotgun (WGS) entry which is preliminary data.</text>
</comment>